<feature type="compositionally biased region" description="Polar residues" evidence="1">
    <location>
        <begin position="1"/>
        <end position="19"/>
    </location>
</feature>
<accession>K9WRI4</accession>
<dbReference type="STRING" id="56107.Cylst_0666"/>
<dbReference type="PATRIC" id="fig|56107.3.peg.747"/>
<name>K9WRI4_9NOST</name>
<feature type="region of interest" description="Disordered" evidence="1">
    <location>
        <begin position="1"/>
        <end position="50"/>
    </location>
</feature>
<evidence type="ECO:0000313" key="4">
    <source>
        <dbReference type="Proteomes" id="UP000010475"/>
    </source>
</evidence>
<dbReference type="KEGG" id="csg:Cylst_0666"/>
<proteinExistence type="predicted"/>
<dbReference type="RefSeq" id="WP_015206252.1">
    <property type="nucleotide sequence ID" value="NC_019757.1"/>
</dbReference>
<sequence length="662" mass="71466">MYKPKQPSQFRIPNTAPKTSKNKYAPDTFTVPPKGLDKSAIQPERRKYSSDAVDRIAAKMTGETVPASEHEGVEELGLVQQMAQAPAAIDTLPIQAKLTVGAPGDRYEQEADQMACQVMSMPDTAVQREMAPEEQIEQQVQTKSLANAITPIVQRASLPAMDGSLQTGGNIETRLNSSKSGGSPLADDVRGFMEPRFGTDFSQVRVHTGEEAIQMNRELGAQAFAHGSNIYFGAGKAPGNNELTAHELTHVVQQKGQTQLQEPMKAELTISSPKDAVEQEAHEVAHRVISGEQVEVGQTATANIHGNWLSDIGKAIKDKVSDGSKAVKKPAKDDVSAEKLKAAISAKKSSEVLSILANAPESEFTLLVQVFTPDTTRWFLANLPPAKTVANQDQIIQKFKSERSVEGVLGLKDQLYWAGGSGSDPNDNYQIKTSTTRPKDALNDTGGNTNTNDFALWVRGGKEPTNASKMNCWEAVLYGAYLGGVVSKDWLVKIHEEAAKAGTTTATALKPLIPTIEAKKRAEIDATITNARFDRSKLPPGFNSGVEAKAQADGEVKSLGAIAYSEVLKKHLGFNTAKPITPGKQPKRGDIVFFGNSLEHVAISLGPDSKGKNEVMSLWILPLKNANEFNSKFQRTTIEEINGQMGVIGLTALNVTFAPNPF</sequence>
<organism evidence="3 4">
    <name type="scientific">Cylindrospermum stagnale PCC 7417</name>
    <dbReference type="NCBI Taxonomy" id="56107"/>
    <lineage>
        <taxon>Bacteria</taxon>
        <taxon>Bacillati</taxon>
        <taxon>Cyanobacteriota</taxon>
        <taxon>Cyanophyceae</taxon>
        <taxon>Nostocales</taxon>
        <taxon>Nostocaceae</taxon>
        <taxon>Cylindrospermum</taxon>
    </lineage>
</organism>
<dbReference type="EMBL" id="CP003642">
    <property type="protein sequence ID" value="AFZ22995.1"/>
    <property type="molecule type" value="Genomic_DNA"/>
</dbReference>
<reference evidence="3 4" key="1">
    <citation type="submission" date="2012-06" db="EMBL/GenBank/DDBJ databases">
        <title>Finished chromosome of genome of Cylindrospermum stagnale PCC 7417.</title>
        <authorList>
            <consortium name="US DOE Joint Genome Institute"/>
            <person name="Gugger M."/>
            <person name="Coursin T."/>
            <person name="Rippka R."/>
            <person name="Tandeau De Marsac N."/>
            <person name="Huntemann M."/>
            <person name="Wei C.-L."/>
            <person name="Han J."/>
            <person name="Detter J.C."/>
            <person name="Han C."/>
            <person name="Tapia R."/>
            <person name="Chen A."/>
            <person name="Kyrpides N."/>
            <person name="Mavromatis K."/>
            <person name="Markowitz V."/>
            <person name="Szeto E."/>
            <person name="Ivanova N."/>
            <person name="Pagani I."/>
            <person name="Pati A."/>
            <person name="Goodwin L."/>
            <person name="Nordberg H.P."/>
            <person name="Cantor M.N."/>
            <person name="Hua S.X."/>
            <person name="Woyke T."/>
            <person name="Kerfeld C.A."/>
        </authorList>
    </citation>
    <scope>NUCLEOTIDE SEQUENCE [LARGE SCALE GENOMIC DNA]</scope>
    <source>
        <strain evidence="3 4">PCC 7417</strain>
    </source>
</reference>
<protein>
    <recommendedName>
        <fullName evidence="2">eCIS core domain-containing protein</fullName>
    </recommendedName>
</protein>
<dbReference type="AlphaFoldDB" id="K9WRI4"/>
<dbReference type="InterPro" id="IPR025295">
    <property type="entry name" value="eCIS_core_dom"/>
</dbReference>
<dbReference type="Proteomes" id="UP000010475">
    <property type="component" value="Chromosome"/>
</dbReference>
<keyword evidence="4" id="KW-1185">Reference proteome</keyword>
<evidence type="ECO:0000256" key="1">
    <source>
        <dbReference type="SAM" id="MobiDB-lite"/>
    </source>
</evidence>
<evidence type="ECO:0000259" key="2">
    <source>
        <dbReference type="Pfam" id="PF13699"/>
    </source>
</evidence>
<dbReference type="HOGENOM" id="CLU_414314_0_0_3"/>
<gene>
    <name evidence="3" type="ORF">Cylst_0666</name>
</gene>
<feature type="domain" description="eCIS core" evidence="2">
    <location>
        <begin position="184"/>
        <end position="257"/>
    </location>
</feature>
<dbReference type="OrthoDB" id="292792at2"/>
<dbReference type="eggNOG" id="COG3266">
    <property type="taxonomic scope" value="Bacteria"/>
</dbReference>
<dbReference type="Pfam" id="PF13699">
    <property type="entry name" value="eCIS_core"/>
    <property type="match status" value="1"/>
</dbReference>
<evidence type="ECO:0000313" key="3">
    <source>
        <dbReference type="EMBL" id="AFZ22995.1"/>
    </source>
</evidence>